<proteinExistence type="predicted"/>
<accession>A0A1S3X8X3</accession>
<dbReference type="PANTHER" id="PTHR11697">
    <property type="entry name" value="GENERAL TRANSCRIPTION FACTOR 2-RELATED ZINC FINGER PROTEIN"/>
    <property type="match status" value="1"/>
</dbReference>
<keyword evidence="1" id="KW-1185">Reference proteome</keyword>
<dbReference type="AlphaFoldDB" id="A0A1S3X8X3"/>
<dbReference type="STRING" id="4097.A0A1S3X8X3"/>
<dbReference type="PaxDb" id="4097-A0A1S3X8X3"/>
<evidence type="ECO:0000313" key="1">
    <source>
        <dbReference type="Proteomes" id="UP000790787"/>
    </source>
</evidence>
<dbReference type="GeneID" id="107762484"/>
<dbReference type="Proteomes" id="UP000790787">
    <property type="component" value="Chromosome 22"/>
</dbReference>
<protein>
    <submittedName>
        <fullName evidence="2">Uncharacterized protein LOC107762484</fullName>
    </submittedName>
</protein>
<dbReference type="OrthoDB" id="6778351at2759"/>
<dbReference type="RefSeq" id="XP_016436336.1">
    <property type="nucleotide sequence ID" value="XM_016580850.1"/>
</dbReference>
<organism evidence="1 2">
    <name type="scientific">Nicotiana tabacum</name>
    <name type="common">Common tobacco</name>
    <dbReference type="NCBI Taxonomy" id="4097"/>
    <lineage>
        <taxon>Eukaryota</taxon>
        <taxon>Viridiplantae</taxon>
        <taxon>Streptophyta</taxon>
        <taxon>Embryophyta</taxon>
        <taxon>Tracheophyta</taxon>
        <taxon>Spermatophyta</taxon>
        <taxon>Magnoliopsida</taxon>
        <taxon>eudicotyledons</taxon>
        <taxon>Gunneridae</taxon>
        <taxon>Pentapetalae</taxon>
        <taxon>asterids</taxon>
        <taxon>lamiids</taxon>
        <taxon>Solanales</taxon>
        <taxon>Solanaceae</taxon>
        <taxon>Nicotianoideae</taxon>
        <taxon>Nicotianeae</taxon>
        <taxon>Nicotiana</taxon>
    </lineage>
</organism>
<dbReference type="PANTHER" id="PTHR11697:SF230">
    <property type="entry name" value="ZINC FINGER, MYM DOMAIN CONTAINING 1"/>
    <property type="match status" value="1"/>
</dbReference>
<dbReference type="KEGG" id="nta:107762484"/>
<reference evidence="1" key="1">
    <citation type="journal article" date="2014" name="Nat. Commun.">
        <title>The tobacco genome sequence and its comparison with those of tomato and potato.</title>
        <authorList>
            <person name="Sierro N."/>
            <person name="Battey J.N."/>
            <person name="Ouadi S."/>
            <person name="Bakaher N."/>
            <person name="Bovet L."/>
            <person name="Willig A."/>
            <person name="Goepfert S."/>
            <person name="Peitsch M.C."/>
            <person name="Ivanov N.V."/>
        </authorList>
    </citation>
    <scope>NUCLEOTIDE SEQUENCE [LARGE SCALE GENOMIC DNA]</scope>
</reference>
<reference evidence="2" key="2">
    <citation type="submission" date="2025-08" db="UniProtKB">
        <authorList>
            <consortium name="RefSeq"/>
        </authorList>
    </citation>
    <scope>IDENTIFICATION</scope>
    <source>
        <tissue evidence="2">Leaf</tissue>
    </source>
</reference>
<sequence>MVGDSFKHRDELRESQEEEIEEALRKGELEIGRGLNQELGLARDGYTRWGSHYKSFNNFILMFGPIIDVFDAIVVNALFEEKCKAKGYLKACLTFEVDFIFHFIRNVLAVTSELNAIFQNKKQDIVNAMLLVGFAKERLQLMREEGLDSLICEVSKFCIKYDISITKFDELYDIIGRSRRKVVDYTVLHHYRVGVFRKTIDWQLQELNSRFDEVTIEFLLGVACLNPVNSFSSFNIEKILILANLYPDDFDKYSMADFRFQLENYIVQDHDNKFFDLNGFGDLSKKLVETKKYATYPLVFRLVKFALLLPVATTTVERAFSAIS</sequence>
<evidence type="ECO:0000313" key="2">
    <source>
        <dbReference type="RefSeq" id="XP_016436336.1"/>
    </source>
</evidence>
<dbReference type="InterPro" id="IPR055298">
    <property type="entry name" value="AtLOH3-like"/>
</dbReference>
<gene>
    <name evidence="2" type="primary">LOC107762484</name>
</gene>
<name>A0A1S3X8X3_TOBAC</name>